<accession>A0A7C1T2S7</accession>
<dbReference type="GO" id="GO:0003735">
    <property type="term" value="F:structural constituent of ribosome"/>
    <property type="evidence" value="ECO:0007669"/>
    <property type="project" value="InterPro"/>
</dbReference>
<dbReference type="Gene3D" id="2.30.170.40">
    <property type="entry name" value="Ribosomal protein L28/L24"/>
    <property type="match status" value="1"/>
</dbReference>
<keyword evidence="3 5" id="KW-0687">Ribonucleoprotein</keyword>
<dbReference type="PANTHER" id="PTHR39080:SF1">
    <property type="entry name" value="LARGE RIBOSOMAL SUBUNIT PROTEIN BL28A"/>
    <property type="match status" value="1"/>
</dbReference>
<dbReference type="InterPro" id="IPR034704">
    <property type="entry name" value="Ribosomal_bL28/bL31-like_sf"/>
</dbReference>
<dbReference type="InterPro" id="IPR026569">
    <property type="entry name" value="Ribosomal_bL28"/>
</dbReference>
<evidence type="ECO:0000256" key="5">
    <source>
        <dbReference type="HAMAP-Rule" id="MF_00373"/>
    </source>
</evidence>
<keyword evidence="2 5" id="KW-0689">Ribosomal protein</keyword>
<evidence type="ECO:0000256" key="4">
    <source>
        <dbReference type="ARBA" id="ARBA00035174"/>
    </source>
</evidence>
<evidence type="ECO:0000256" key="2">
    <source>
        <dbReference type="ARBA" id="ARBA00022980"/>
    </source>
</evidence>
<dbReference type="InterPro" id="IPR050096">
    <property type="entry name" value="Bacterial_rp_bL28"/>
</dbReference>
<dbReference type="Pfam" id="PF00830">
    <property type="entry name" value="Ribosomal_L28"/>
    <property type="match status" value="1"/>
</dbReference>
<evidence type="ECO:0000313" key="6">
    <source>
        <dbReference type="EMBL" id="HEB14040.1"/>
    </source>
</evidence>
<dbReference type="GO" id="GO:0005840">
    <property type="term" value="C:ribosome"/>
    <property type="evidence" value="ECO:0007669"/>
    <property type="project" value="UniProtKB-KW"/>
</dbReference>
<evidence type="ECO:0000256" key="3">
    <source>
        <dbReference type="ARBA" id="ARBA00023274"/>
    </source>
</evidence>
<dbReference type="Proteomes" id="UP000885744">
    <property type="component" value="Unassembled WGS sequence"/>
</dbReference>
<dbReference type="SUPFAM" id="SSF143800">
    <property type="entry name" value="L28p-like"/>
    <property type="match status" value="1"/>
</dbReference>
<dbReference type="HAMAP" id="MF_00373">
    <property type="entry name" value="Ribosomal_bL28"/>
    <property type="match status" value="1"/>
</dbReference>
<reference evidence="6" key="1">
    <citation type="journal article" date="2020" name="mSystems">
        <title>Genome- and Community-Level Interaction Insights into Carbon Utilization and Element Cycling Functions of Hydrothermarchaeota in Hydrothermal Sediment.</title>
        <authorList>
            <person name="Zhou Z."/>
            <person name="Liu Y."/>
            <person name="Xu W."/>
            <person name="Pan J."/>
            <person name="Luo Z.H."/>
            <person name="Li M."/>
        </authorList>
    </citation>
    <scope>NUCLEOTIDE SEQUENCE [LARGE SCALE GENOMIC DNA]</scope>
    <source>
        <strain evidence="6">HyVt-365</strain>
    </source>
</reference>
<dbReference type="InterPro" id="IPR001383">
    <property type="entry name" value="Ribosomal_bL28_bact-type"/>
</dbReference>
<dbReference type="EMBL" id="DRHH01000056">
    <property type="protein sequence ID" value="HEB14040.1"/>
    <property type="molecule type" value="Genomic_DNA"/>
</dbReference>
<dbReference type="NCBIfam" id="TIGR00009">
    <property type="entry name" value="L28"/>
    <property type="match status" value="1"/>
</dbReference>
<sequence length="59" mass="6691">MARICELCGKRGQFGSAISHSKTRSKRRFKVNLQTAAVDGKKKRICTSCLKKRRKTHKG</sequence>
<dbReference type="AlphaFoldDB" id="A0A7C1T2S7"/>
<dbReference type="InterPro" id="IPR037147">
    <property type="entry name" value="Ribosomal_bL28_sf"/>
</dbReference>
<gene>
    <name evidence="5 6" type="primary">rpmB</name>
    <name evidence="6" type="ORF">ENI09_01370</name>
</gene>
<organism evidence="6">
    <name type="scientific">candidate division WWE3 bacterium</name>
    <dbReference type="NCBI Taxonomy" id="2053526"/>
    <lineage>
        <taxon>Bacteria</taxon>
        <taxon>Katanobacteria</taxon>
    </lineage>
</organism>
<proteinExistence type="inferred from homology"/>
<protein>
    <recommendedName>
        <fullName evidence="4 5">Large ribosomal subunit protein bL28</fullName>
    </recommendedName>
</protein>
<comment type="caution">
    <text evidence="6">The sequence shown here is derived from an EMBL/GenBank/DDBJ whole genome shotgun (WGS) entry which is preliminary data.</text>
</comment>
<comment type="similarity">
    <text evidence="1 5">Belongs to the bacterial ribosomal protein bL28 family.</text>
</comment>
<name>A0A7C1T2S7_UNCKA</name>
<dbReference type="PANTHER" id="PTHR39080">
    <property type="entry name" value="50S RIBOSOMAL PROTEIN L28"/>
    <property type="match status" value="1"/>
</dbReference>
<dbReference type="GO" id="GO:0006412">
    <property type="term" value="P:translation"/>
    <property type="evidence" value="ECO:0007669"/>
    <property type="project" value="UniProtKB-UniRule"/>
</dbReference>
<evidence type="ECO:0000256" key="1">
    <source>
        <dbReference type="ARBA" id="ARBA00008760"/>
    </source>
</evidence>
<dbReference type="GO" id="GO:1990904">
    <property type="term" value="C:ribonucleoprotein complex"/>
    <property type="evidence" value="ECO:0007669"/>
    <property type="project" value="UniProtKB-KW"/>
</dbReference>